<name>A0ABS6JFR4_9BACI</name>
<evidence type="ECO:0000313" key="1">
    <source>
        <dbReference type="EMBL" id="MBU9712368.1"/>
    </source>
</evidence>
<comment type="caution">
    <text evidence="1">The sequence shown here is derived from an EMBL/GenBank/DDBJ whole genome shotgun (WGS) entry which is preliminary data.</text>
</comment>
<gene>
    <name evidence="1" type="ORF">KS419_11510</name>
</gene>
<dbReference type="RefSeq" id="WP_217066555.1">
    <property type="nucleotide sequence ID" value="NZ_JAHQCS010000098.1"/>
</dbReference>
<proteinExistence type="predicted"/>
<evidence type="ECO:0000313" key="2">
    <source>
        <dbReference type="Proteomes" id="UP000784880"/>
    </source>
</evidence>
<organism evidence="1 2">
    <name type="scientific">Evansella tamaricis</name>
    <dbReference type="NCBI Taxonomy" id="2069301"/>
    <lineage>
        <taxon>Bacteria</taxon>
        <taxon>Bacillati</taxon>
        <taxon>Bacillota</taxon>
        <taxon>Bacilli</taxon>
        <taxon>Bacillales</taxon>
        <taxon>Bacillaceae</taxon>
        <taxon>Evansella</taxon>
    </lineage>
</organism>
<dbReference type="Proteomes" id="UP000784880">
    <property type="component" value="Unassembled WGS sequence"/>
</dbReference>
<protein>
    <submittedName>
        <fullName evidence="1">Uncharacterized protein</fullName>
    </submittedName>
</protein>
<accession>A0ABS6JFR4</accession>
<reference evidence="1 2" key="1">
    <citation type="submission" date="2021-06" db="EMBL/GenBank/DDBJ databases">
        <title>Bacillus sp. RD4P76, an endophyte from a halophyte.</title>
        <authorList>
            <person name="Sun J.-Q."/>
        </authorList>
    </citation>
    <scope>NUCLEOTIDE SEQUENCE [LARGE SCALE GENOMIC DNA]</scope>
    <source>
        <strain evidence="1 2">CGMCC 1.15917</strain>
    </source>
</reference>
<dbReference type="EMBL" id="JAHQCS010000098">
    <property type="protein sequence ID" value="MBU9712368.1"/>
    <property type="molecule type" value="Genomic_DNA"/>
</dbReference>
<keyword evidence="2" id="KW-1185">Reference proteome</keyword>
<sequence>MAFGITKHDLKEWKQAVRRGELAFLTHYWIDDRFPHCKTVTKVGCSNKERLFLWGEKYGLRREWVHDRERYPHFDLLGERQREILKQEGQYEQLLKLEKKGG</sequence>